<dbReference type="Proteomes" id="UP001530400">
    <property type="component" value="Unassembled WGS sequence"/>
</dbReference>
<gene>
    <name evidence="2" type="ORF">ACHAWO_001792</name>
</gene>
<organism evidence="2 3">
    <name type="scientific">Cyclotella atomus</name>
    <dbReference type="NCBI Taxonomy" id="382360"/>
    <lineage>
        <taxon>Eukaryota</taxon>
        <taxon>Sar</taxon>
        <taxon>Stramenopiles</taxon>
        <taxon>Ochrophyta</taxon>
        <taxon>Bacillariophyta</taxon>
        <taxon>Coscinodiscophyceae</taxon>
        <taxon>Thalassiosirophycidae</taxon>
        <taxon>Stephanodiscales</taxon>
        <taxon>Stephanodiscaceae</taxon>
        <taxon>Cyclotella</taxon>
    </lineage>
</organism>
<dbReference type="EMBL" id="JALLPJ020000524">
    <property type="protein sequence ID" value="KAL3789370.1"/>
    <property type="molecule type" value="Genomic_DNA"/>
</dbReference>
<evidence type="ECO:0000313" key="2">
    <source>
        <dbReference type="EMBL" id="KAL3789370.1"/>
    </source>
</evidence>
<dbReference type="Gene3D" id="3.40.605.10">
    <property type="entry name" value="Aldehyde Dehydrogenase, Chain A, domain 1"/>
    <property type="match status" value="1"/>
</dbReference>
<name>A0ABD3PMJ6_9STRA</name>
<sequence>MSSTMAVTTADSSELPPIYNKALNHLLQEDTPPLATLPDQEVLSIAKEILQAIYSQQWSEADQWPAQEAALYKLPGSAALNSAAASKFVMCTALMDYVRTFIEGLEYKVLGDKDKEEPPELLKKKRCVGEDVVVYGPVSLSATLPGNTFEVWTSSSDENTGKHTSKQKDKVQSFTTNDTKRVAVVLGAGNQSFLGIIDVLDNTLRHRRPVLLKHHPLRPWLAAPYAIILEPLATRGYFSQCQDVSIQVTKMLLSHPAVKHVHITGAYSTAKAVEEILMQANNSELSSSQVKSMITSELGCATPQIIDDGDYTTKELSHIAQMIACGKKTNCGSNCLSPQVVVLPKSWKQKHLFREKLLQELERQPTTPCYYPGSLEKNRSLVEDCKRFGSKCIIAVAPSVSAETKITEDDHVVVVECGTPGQKGYNSQPLLVEAFGPTLSIVELDDSNNNSSSSSQDDGMYLANFAVPFLNNKENIFGSLSCSIFIPKSKGPSYHESEPFQKVLSALNYGSIAINQMSLFGYTASTKGGIWGGHSLETLGQSGNGNIGDLYGIIGDGNCTAAKVVLYGPSLETKPLLDNSSPPPPVVLDVIRELICTDSIMKGVGKALVLICRRMFYAGISYLPILGRLVGDN</sequence>
<dbReference type="Gene3D" id="3.40.309.10">
    <property type="entry name" value="Aldehyde Dehydrogenase, Chain A, domain 2"/>
    <property type="match status" value="1"/>
</dbReference>
<comment type="caution">
    <text evidence="2">The sequence shown here is derived from an EMBL/GenBank/DDBJ whole genome shotgun (WGS) entry which is preliminary data.</text>
</comment>
<dbReference type="Pfam" id="PF00171">
    <property type="entry name" value="Aldedh"/>
    <property type="match status" value="1"/>
</dbReference>
<dbReference type="InterPro" id="IPR016161">
    <property type="entry name" value="Ald_DH/histidinol_DH"/>
</dbReference>
<reference evidence="2 3" key="1">
    <citation type="submission" date="2024-10" db="EMBL/GenBank/DDBJ databases">
        <title>Updated reference genomes for cyclostephanoid diatoms.</title>
        <authorList>
            <person name="Roberts W.R."/>
            <person name="Alverson A.J."/>
        </authorList>
    </citation>
    <scope>NUCLEOTIDE SEQUENCE [LARGE SCALE GENOMIC DNA]</scope>
    <source>
        <strain evidence="2 3">AJA010-31</strain>
    </source>
</reference>
<dbReference type="InterPro" id="IPR016162">
    <property type="entry name" value="Ald_DH_N"/>
</dbReference>
<evidence type="ECO:0000313" key="3">
    <source>
        <dbReference type="Proteomes" id="UP001530400"/>
    </source>
</evidence>
<proteinExistence type="predicted"/>
<accession>A0ABD3PMJ6</accession>
<dbReference type="AlphaFoldDB" id="A0ABD3PMJ6"/>
<dbReference type="InterPro" id="IPR015590">
    <property type="entry name" value="Aldehyde_DH_dom"/>
</dbReference>
<dbReference type="InterPro" id="IPR016163">
    <property type="entry name" value="Ald_DH_C"/>
</dbReference>
<protein>
    <recommendedName>
        <fullName evidence="1">Aldehyde dehydrogenase domain-containing protein</fullName>
    </recommendedName>
</protein>
<evidence type="ECO:0000259" key="1">
    <source>
        <dbReference type="Pfam" id="PF00171"/>
    </source>
</evidence>
<dbReference type="SUPFAM" id="SSF53720">
    <property type="entry name" value="ALDH-like"/>
    <property type="match status" value="1"/>
</dbReference>
<keyword evidence="3" id="KW-1185">Reference proteome</keyword>
<feature type="domain" description="Aldehyde dehydrogenase" evidence="1">
    <location>
        <begin position="154"/>
        <end position="363"/>
    </location>
</feature>